<dbReference type="FunFam" id="3.30.40.10:FF:000262">
    <property type="entry name" value="E3 ubiquitin-protein ligase MARCH5"/>
    <property type="match status" value="1"/>
</dbReference>
<evidence type="ECO:0000256" key="16">
    <source>
        <dbReference type="ARBA" id="ARBA00040151"/>
    </source>
</evidence>
<dbReference type="CDD" id="cd16701">
    <property type="entry name" value="RING_CH-C4HC3_MARCH5"/>
    <property type="match status" value="1"/>
</dbReference>
<gene>
    <name evidence="24" type="ORF">DPMN_156692</name>
</gene>
<evidence type="ECO:0000313" key="25">
    <source>
        <dbReference type="Proteomes" id="UP000828390"/>
    </source>
</evidence>
<evidence type="ECO:0000256" key="11">
    <source>
        <dbReference type="ARBA" id="ARBA00022787"/>
    </source>
</evidence>
<protein>
    <recommendedName>
        <fullName evidence="16">E3 ubiquitin-protein ligase MARCHF5</fullName>
        <ecNumber evidence="5">2.3.2.27</ecNumber>
    </recommendedName>
    <alternativeName>
        <fullName evidence="18">Membrane-associated RING finger protein 5</fullName>
    </alternativeName>
    <alternativeName>
        <fullName evidence="17">Membrane-associated RING-CH protein V</fullName>
    </alternativeName>
    <alternativeName>
        <fullName evidence="19">RING-type E3 ubiquitin transferase MARCHF5</fullName>
    </alternativeName>
</protein>
<dbReference type="PROSITE" id="PS50089">
    <property type="entry name" value="ZF_RING_2"/>
    <property type="match status" value="1"/>
</dbReference>
<evidence type="ECO:0000256" key="8">
    <source>
        <dbReference type="ARBA" id="ARBA00022723"/>
    </source>
</evidence>
<dbReference type="InterPro" id="IPR013083">
    <property type="entry name" value="Znf_RING/FYVE/PHD"/>
</dbReference>
<evidence type="ECO:0000256" key="2">
    <source>
        <dbReference type="ARBA" id="ARBA00004225"/>
    </source>
</evidence>
<evidence type="ECO:0000256" key="5">
    <source>
        <dbReference type="ARBA" id="ARBA00012483"/>
    </source>
</evidence>
<evidence type="ECO:0000256" key="4">
    <source>
        <dbReference type="ARBA" id="ARBA00004906"/>
    </source>
</evidence>
<evidence type="ECO:0000256" key="21">
    <source>
        <dbReference type="SAM" id="Phobius"/>
    </source>
</evidence>
<keyword evidence="10" id="KW-0833">Ubl conjugation pathway</keyword>
<organism evidence="24 25">
    <name type="scientific">Dreissena polymorpha</name>
    <name type="common">Zebra mussel</name>
    <name type="synonym">Mytilus polymorpha</name>
    <dbReference type="NCBI Taxonomy" id="45954"/>
    <lineage>
        <taxon>Eukaryota</taxon>
        <taxon>Metazoa</taxon>
        <taxon>Spiralia</taxon>
        <taxon>Lophotrochozoa</taxon>
        <taxon>Mollusca</taxon>
        <taxon>Bivalvia</taxon>
        <taxon>Autobranchia</taxon>
        <taxon>Heteroconchia</taxon>
        <taxon>Euheterodonta</taxon>
        <taxon>Imparidentia</taxon>
        <taxon>Neoheterodontei</taxon>
        <taxon>Myida</taxon>
        <taxon>Dreissenoidea</taxon>
        <taxon>Dreissenidae</taxon>
        <taxon>Dreissena</taxon>
    </lineage>
</organism>
<keyword evidence="13 21" id="KW-1133">Transmembrane helix</keyword>
<accession>A0A9D4FSS4</accession>
<dbReference type="EC" id="2.3.2.27" evidence="5"/>
<feature type="transmembrane region" description="Helical" evidence="21">
    <location>
        <begin position="100"/>
        <end position="120"/>
    </location>
</feature>
<evidence type="ECO:0000256" key="15">
    <source>
        <dbReference type="ARBA" id="ARBA00023136"/>
    </source>
</evidence>
<comment type="caution">
    <text evidence="24">The sequence shown here is derived from an EMBL/GenBank/DDBJ whole genome shotgun (WGS) entry which is preliminary data.</text>
</comment>
<evidence type="ECO:0000256" key="14">
    <source>
        <dbReference type="ARBA" id="ARBA00023128"/>
    </source>
</evidence>
<feature type="transmembrane region" description="Helical" evidence="21">
    <location>
        <begin position="208"/>
        <end position="227"/>
    </location>
</feature>
<dbReference type="PROSITE" id="PS51292">
    <property type="entry name" value="ZF_RING_CH"/>
    <property type="match status" value="1"/>
</dbReference>
<feature type="domain" description="RING-type" evidence="22">
    <location>
        <begin position="15"/>
        <end position="70"/>
    </location>
</feature>
<dbReference type="AlphaFoldDB" id="A0A9D4FSS4"/>
<keyword evidence="7 21" id="KW-0812">Transmembrane</keyword>
<dbReference type="InterPro" id="IPR001841">
    <property type="entry name" value="Znf_RING"/>
</dbReference>
<dbReference type="InterPro" id="IPR011016">
    <property type="entry name" value="Znf_RING-CH"/>
</dbReference>
<dbReference type="EMBL" id="JAIWYP010000007">
    <property type="protein sequence ID" value="KAH3802994.1"/>
    <property type="molecule type" value="Genomic_DNA"/>
</dbReference>
<keyword evidence="25" id="KW-1185">Reference proteome</keyword>
<evidence type="ECO:0000259" key="22">
    <source>
        <dbReference type="PROSITE" id="PS50089"/>
    </source>
</evidence>
<evidence type="ECO:0000256" key="13">
    <source>
        <dbReference type="ARBA" id="ARBA00022989"/>
    </source>
</evidence>
<dbReference type="GO" id="GO:0008270">
    <property type="term" value="F:zinc ion binding"/>
    <property type="evidence" value="ECO:0007669"/>
    <property type="project" value="UniProtKB-KW"/>
</dbReference>
<keyword evidence="8" id="KW-0479">Metal-binding</keyword>
<dbReference type="SMART" id="SM00744">
    <property type="entry name" value="RINGv"/>
    <property type="match status" value="1"/>
</dbReference>
<keyword evidence="9 20" id="KW-0863">Zinc-finger</keyword>
<comment type="catalytic activity">
    <reaction evidence="1">
        <text>S-ubiquitinyl-[E2 ubiquitin-conjugating enzyme]-L-cysteine + [acceptor protein]-L-lysine = [E2 ubiquitin-conjugating enzyme]-L-cysteine + N(6)-ubiquitinyl-[acceptor protein]-L-lysine.</text>
        <dbReference type="EC" id="2.3.2.27"/>
    </reaction>
</comment>
<evidence type="ECO:0000256" key="10">
    <source>
        <dbReference type="ARBA" id="ARBA00022786"/>
    </source>
</evidence>
<comment type="subcellular location">
    <subcellularLocation>
        <location evidence="2">Mitochondrion membrane</location>
        <topology evidence="2">Multi-pass membrane protein</topology>
    </subcellularLocation>
    <subcellularLocation>
        <location evidence="3">Mitochondrion outer membrane</location>
    </subcellularLocation>
</comment>
<dbReference type="SUPFAM" id="SSF57850">
    <property type="entry name" value="RING/U-box"/>
    <property type="match status" value="1"/>
</dbReference>
<evidence type="ECO:0000256" key="1">
    <source>
        <dbReference type="ARBA" id="ARBA00000900"/>
    </source>
</evidence>
<proteinExistence type="predicted"/>
<evidence type="ECO:0000256" key="6">
    <source>
        <dbReference type="ARBA" id="ARBA00022679"/>
    </source>
</evidence>
<dbReference type="Pfam" id="PF12906">
    <property type="entry name" value="RINGv"/>
    <property type="match status" value="1"/>
</dbReference>
<keyword evidence="11" id="KW-1000">Mitochondrion outer membrane</keyword>
<sequence>MAAKRLPEEDNRRSCWVCFATDEDDREALWVKPCRCRGTTMWVHQNCLQRWIDEKQKGNSTTKVSCPQCNTEYIIVFPKLSGMIQLLDVIDRFIYKSCPYFAGGIFFGTVYWTSVTYGAVTVMQVLGHKEGLNVMEGADPLFLLIGLPMIPLFLILGKMVRWEDYILRAWRRHSSRYPLLSKLFPISSTQRTPAETMPLSDPVSATRVLCGALILPTIATMAGKAMFGGVSSNFQRTLLGGFAFIAIKGVLKMYYKQVQYIRQANREVKDFVEPTPDMANTAAGDYCGRVVVTNNNNNIFQQSSKHNETIGDNDAIIRFNNNNTIL</sequence>
<keyword evidence="15 21" id="KW-0472">Membrane</keyword>
<keyword evidence="14" id="KW-0496">Mitochondrion</keyword>
<evidence type="ECO:0000313" key="24">
    <source>
        <dbReference type="EMBL" id="KAH3802994.1"/>
    </source>
</evidence>
<feature type="transmembrane region" description="Helical" evidence="21">
    <location>
        <begin position="233"/>
        <end position="251"/>
    </location>
</feature>
<keyword evidence="12" id="KW-0862">Zinc</keyword>
<evidence type="ECO:0000256" key="20">
    <source>
        <dbReference type="PROSITE-ProRule" id="PRU00175"/>
    </source>
</evidence>
<dbReference type="Gene3D" id="3.30.40.10">
    <property type="entry name" value="Zinc/RING finger domain, C3HC4 (zinc finger)"/>
    <property type="match status" value="1"/>
</dbReference>
<keyword evidence="6" id="KW-0808">Transferase</keyword>
<dbReference type="Proteomes" id="UP000828390">
    <property type="component" value="Unassembled WGS sequence"/>
</dbReference>
<evidence type="ECO:0000256" key="3">
    <source>
        <dbReference type="ARBA" id="ARBA00004294"/>
    </source>
</evidence>
<evidence type="ECO:0000256" key="18">
    <source>
        <dbReference type="ARBA" id="ARBA00043185"/>
    </source>
</evidence>
<dbReference type="PANTHER" id="PTHR46283">
    <property type="entry name" value="E3 UBIQUITIN-PROTEIN LIGASE MARCH5"/>
    <property type="match status" value="1"/>
</dbReference>
<evidence type="ECO:0000259" key="23">
    <source>
        <dbReference type="PROSITE" id="PS51292"/>
    </source>
</evidence>
<evidence type="ECO:0000256" key="7">
    <source>
        <dbReference type="ARBA" id="ARBA00022692"/>
    </source>
</evidence>
<evidence type="ECO:0000256" key="19">
    <source>
        <dbReference type="ARBA" id="ARBA00043231"/>
    </source>
</evidence>
<reference evidence="24" key="2">
    <citation type="submission" date="2020-11" db="EMBL/GenBank/DDBJ databases">
        <authorList>
            <person name="McCartney M.A."/>
            <person name="Auch B."/>
            <person name="Kono T."/>
            <person name="Mallez S."/>
            <person name="Becker A."/>
            <person name="Gohl D.M."/>
            <person name="Silverstein K.A.T."/>
            <person name="Koren S."/>
            <person name="Bechman K.B."/>
            <person name="Herman A."/>
            <person name="Abrahante J.E."/>
            <person name="Garbe J."/>
        </authorList>
    </citation>
    <scope>NUCLEOTIDE SEQUENCE</scope>
    <source>
        <strain evidence="24">Duluth1</strain>
        <tissue evidence="24">Whole animal</tissue>
    </source>
</reference>
<name>A0A9D4FSS4_DREPO</name>
<evidence type="ECO:0000256" key="9">
    <source>
        <dbReference type="ARBA" id="ARBA00022771"/>
    </source>
</evidence>
<dbReference type="GO" id="GO:0005741">
    <property type="term" value="C:mitochondrial outer membrane"/>
    <property type="evidence" value="ECO:0007669"/>
    <property type="project" value="UniProtKB-SubCell"/>
</dbReference>
<feature type="domain" description="RING-CH-type" evidence="23">
    <location>
        <begin position="7"/>
        <end position="76"/>
    </location>
</feature>
<evidence type="ECO:0000256" key="12">
    <source>
        <dbReference type="ARBA" id="ARBA00022833"/>
    </source>
</evidence>
<reference evidence="24" key="1">
    <citation type="journal article" date="2019" name="bioRxiv">
        <title>The Genome of the Zebra Mussel, Dreissena polymorpha: A Resource for Invasive Species Research.</title>
        <authorList>
            <person name="McCartney M.A."/>
            <person name="Auch B."/>
            <person name="Kono T."/>
            <person name="Mallez S."/>
            <person name="Zhang Y."/>
            <person name="Obille A."/>
            <person name="Becker A."/>
            <person name="Abrahante J.E."/>
            <person name="Garbe J."/>
            <person name="Badalamenti J.P."/>
            <person name="Herman A."/>
            <person name="Mangelson H."/>
            <person name="Liachko I."/>
            <person name="Sullivan S."/>
            <person name="Sone E.D."/>
            <person name="Koren S."/>
            <person name="Silverstein K.A.T."/>
            <person name="Beckman K.B."/>
            <person name="Gohl D.M."/>
        </authorList>
    </citation>
    <scope>NUCLEOTIDE SEQUENCE</scope>
    <source>
        <strain evidence="24">Duluth1</strain>
        <tissue evidence="24">Whole animal</tissue>
    </source>
</reference>
<comment type="pathway">
    <text evidence="4">Protein modification; protein ubiquitination.</text>
</comment>
<dbReference type="GO" id="GO:0061630">
    <property type="term" value="F:ubiquitin protein ligase activity"/>
    <property type="evidence" value="ECO:0007669"/>
    <property type="project" value="UniProtKB-EC"/>
</dbReference>
<evidence type="ECO:0000256" key="17">
    <source>
        <dbReference type="ARBA" id="ARBA00043044"/>
    </source>
</evidence>
<feature type="transmembrane region" description="Helical" evidence="21">
    <location>
        <begin position="140"/>
        <end position="160"/>
    </location>
</feature>